<name>A0AAU0N3B4_9GAMM</name>
<keyword evidence="2" id="KW-0378">Hydrolase</keyword>
<dbReference type="GO" id="GO:0005829">
    <property type="term" value="C:cytosol"/>
    <property type="evidence" value="ECO:0007669"/>
    <property type="project" value="TreeGrafter"/>
</dbReference>
<dbReference type="InterPro" id="IPR014001">
    <property type="entry name" value="Helicase_ATP-bd"/>
</dbReference>
<accession>A0AAU0N3B4</accession>
<dbReference type="Gene3D" id="3.40.50.300">
    <property type="entry name" value="P-loop containing nucleotide triphosphate hydrolases"/>
    <property type="match status" value="2"/>
</dbReference>
<dbReference type="GO" id="GO:0005524">
    <property type="term" value="F:ATP binding"/>
    <property type="evidence" value="ECO:0007669"/>
    <property type="project" value="InterPro"/>
</dbReference>
<evidence type="ECO:0000313" key="3">
    <source>
        <dbReference type="Proteomes" id="UP001302477"/>
    </source>
</evidence>
<dbReference type="InterPro" id="IPR006935">
    <property type="entry name" value="Helicase/UvrB_N"/>
</dbReference>
<evidence type="ECO:0000313" key="2">
    <source>
        <dbReference type="EMBL" id="WOX06993.1"/>
    </source>
</evidence>
<dbReference type="AlphaFoldDB" id="A0AAU0N3B4"/>
<dbReference type="Proteomes" id="UP001302477">
    <property type="component" value="Chromosome"/>
</dbReference>
<keyword evidence="2" id="KW-0547">Nucleotide-binding</keyword>
<keyword evidence="2" id="KW-0347">Helicase</keyword>
<keyword evidence="2" id="KW-0067">ATP-binding</keyword>
<dbReference type="GO" id="GO:0003677">
    <property type="term" value="F:DNA binding"/>
    <property type="evidence" value="ECO:0007669"/>
    <property type="project" value="InterPro"/>
</dbReference>
<dbReference type="SMART" id="SM00487">
    <property type="entry name" value="DEXDc"/>
    <property type="match status" value="1"/>
</dbReference>
<organism evidence="2 3">
    <name type="scientific">Microbulbifer pacificus</name>
    <dbReference type="NCBI Taxonomy" id="407164"/>
    <lineage>
        <taxon>Bacteria</taxon>
        <taxon>Pseudomonadati</taxon>
        <taxon>Pseudomonadota</taxon>
        <taxon>Gammaproteobacteria</taxon>
        <taxon>Cellvibrionales</taxon>
        <taxon>Microbulbiferaceae</taxon>
        <taxon>Microbulbifer</taxon>
    </lineage>
</organism>
<dbReference type="GO" id="GO:0004386">
    <property type="term" value="F:helicase activity"/>
    <property type="evidence" value="ECO:0007669"/>
    <property type="project" value="UniProtKB-KW"/>
</dbReference>
<dbReference type="PROSITE" id="PS51192">
    <property type="entry name" value="HELICASE_ATP_BIND_1"/>
    <property type="match status" value="1"/>
</dbReference>
<dbReference type="InterPro" id="IPR050742">
    <property type="entry name" value="Helicase_Restrict-Modif_Enz"/>
</dbReference>
<dbReference type="EMBL" id="CP137555">
    <property type="protein sequence ID" value="WOX06993.1"/>
    <property type="molecule type" value="Genomic_DNA"/>
</dbReference>
<dbReference type="PANTHER" id="PTHR47396:SF1">
    <property type="entry name" value="ATP-DEPENDENT HELICASE IRC3-RELATED"/>
    <property type="match status" value="1"/>
</dbReference>
<proteinExistence type="predicted"/>
<reference evidence="2 3" key="1">
    <citation type="submission" date="2023-10" db="EMBL/GenBank/DDBJ databases">
        <title>Description of Microbulbifer bruguierae sp. nov., isolated from the sediments of mangrove plant Bruguiera sexangula and comparative genomic analyses of the genus Microbulbifer.</title>
        <authorList>
            <person name="Long M."/>
        </authorList>
    </citation>
    <scope>NUCLEOTIDE SEQUENCE [LARGE SCALE GENOMIC DNA]</scope>
    <source>
        <strain evidence="2 3">SPO729</strain>
    </source>
</reference>
<dbReference type="Pfam" id="PF04851">
    <property type="entry name" value="ResIII"/>
    <property type="match status" value="1"/>
</dbReference>
<feature type="domain" description="Helicase ATP-binding" evidence="1">
    <location>
        <begin position="16"/>
        <end position="173"/>
    </location>
</feature>
<dbReference type="RefSeq" id="WP_318955426.1">
    <property type="nucleotide sequence ID" value="NZ_CP137555.1"/>
</dbReference>
<evidence type="ECO:0000259" key="1">
    <source>
        <dbReference type="PROSITE" id="PS51192"/>
    </source>
</evidence>
<dbReference type="SUPFAM" id="SSF52540">
    <property type="entry name" value="P-loop containing nucleoside triphosphate hydrolases"/>
    <property type="match status" value="1"/>
</dbReference>
<gene>
    <name evidence="2" type="ORF">R5R33_07635</name>
</gene>
<dbReference type="KEGG" id="mpaf:R5R33_07635"/>
<dbReference type="InterPro" id="IPR027417">
    <property type="entry name" value="P-loop_NTPase"/>
</dbReference>
<sequence length="478" mass="53157">MKLRNWQSNCIGLALHKYQSGEDNFFAVATPGAGKTTMASVLAAELLKSNLVDLILCLTPTQATKNSFAEDLAHHTGRSMNGSIGSHGIVLTYQSLGFLEEDFWSLFSKYRIFVIFDEIHHCGGDTSILGNAWGEIILDKISDRAQFTLSISGTPWRSDKLPVALARYSNNTGILESDYIYGLQEAIRDKVCRIPRIIAIDNSGISVTRNSENSESRYKSIRDFLNAEKLPLQLLLNNPDIQEDILGRAISKLSRIREFDCNAAGLIVASSVAHAVSIRKILEETYAVPSVLITHKTPNANNVLENFKNSSDQWVISVGMISEGTNVPRLQVCCHLSRIKTELHFRQVLGRILRVTPNNYPYAYMFIVAEPKLLEFANRVQDDLPCEAAVVNVLNPREVRLSSGQTKECIDSSDLIDSRVHSSRVDSHPGISLDEITPTSIPSLIKIDDFQRQCETGISVFGSFMEELISMKSIFDEG</sequence>
<protein>
    <submittedName>
        <fullName evidence="2">DEAD/DEAH box helicase family protein</fullName>
    </submittedName>
</protein>
<dbReference type="PANTHER" id="PTHR47396">
    <property type="entry name" value="TYPE I RESTRICTION ENZYME ECOKI R PROTEIN"/>
    <property type="match status" value="1"/>
</dbReference>
<keyword evidence="3" id="KW-1185">Reference proteome</keyword>
<dbReference type="GO" id="GO:0016787">
    <property type="term" value="F:hydrolase activity"/>
    <property type="evidence" value="ECO:0007669"/>
    <property type="project" value="InterPro"/>
</dbReference>